<dbReference type="PROSITE" id="PS50296">
    <property type="entry name" value="SUI1"/>
    <property type="match status" value="1"/>
</dbReference>
<protein>
    <submittedName>
        <fullName evidence="3">Translation initiation factor SUI1 family protein</fullName>
    </submittedName>
</protein>
<feature type="domain" description="SUI1" evidence="2">
    <location>
        <begin position="89"/>
        <end position="161"/>
    </location>
</feature>
<evidence type="ECO:0000313" key="3">
    <source>
        <dbReference type="EMBL" id="KAK1933342.1"/>
    </source>
</evidence>
<dbReference type="AlphaFoldDB" id="A0AAD9G7P3"/>
<keyword evidence="4" id="KW-1185">Reference proteome</keyword>
<comment type="similarity">
    <text evidence="1">Belongs to the DENR family.</text>
</comment>
<keyword evidence="3" id="KW-0396">Initiation factor</keyword>
<dbReference type="Proteomes" id="UP001195914">
    <property type="component" value="Unassembled WGS sequence"/>
</dbReference>
<comment type="caution">
    <text evidence="3">The sequence shown here is derived from an EMBL/GenBank/DDBJ whole genome shotgun (WGS) entry which is preliminary data.</text>
</comment>
<name>A0AAD9G7P3_BABDI</name>
<dbReference type="EMBL" id="JAHBMH010000073">
    <property type="protein sequence ID" value="KAK1933342.1"/>
    <property type="molecule type" value="Genomic_DNA"/>
</dbReference>
<dbReference type="GO" id="GO:0003729">
    <property type="term" value="F:mRNA binding"/>
    <property type="evidence" value="ECO:0007669"/>
    <property type="project" value="TreeGrafter"/>
</dbReference>
<reference evidence="3" key="1">
    <citation type="journal article" date="2014" name="Nucleic Acids Res.">
        <title>The evolutionary dynamics of variant antigen genes in Babesia reveal a history of genomic innovation underlying host-parasite interaction.</title>
        <authorList>
            <person name="Jackson A.P."/>
            <person name="Otto T.D."/>
            <person name="Darby A."/>
            <person name="Ramaprasad A."/>
            <person name="Xia D."/>
            <person name="Echaide I.E."/>
            <person name="Farber M."/>
            <person name="Gahlot S."/>
            <person name="Gamble J."/>
            <person name="Gupta D."/>
            <person name="Gupta Y."/>
            <person name="Jackson L."/>
            <person name="Malandrin L."/>
            <person name="Malas T.B."/>
            <person name="Moussa E."/>
            <person name="Nair M."/>
            <person name="Reid A.J."/>
            <person name="Sanders M."/>
            <person name="Sharma J."/>
            <person name="Tracey A."/>
            <person name="Quail M.A."/>
            <person name="Weir W."/>
            <person name="Wastling J.M."/>
            <person name="Hall N."/>
            <person name="Willadsen P."/>
            <person name="Lingelbach K."/>
            <person name="Shiels B."/>
            <person name="Tait A."/>
            <person name="Berriman M."/>
            <person name="Allred D.R."/>
            <person name="Pain A."/>
        </authorList>
    </citation>
    <scope>NUCLEOTIDE SEQUENCE</scope>
    <source>
        <strain evidence="3">1802A</strain>
    </source>
</reference>
<dbReference type="GO" id="GO:0002188">
    <property type="term" value="P:translation reinitiation"/>
    <property type="evidence" value="ECO:0007669"/>
    <property type="project" value="TreeGrafter"/>
</dbReference>
<dbReference type="PANTHER" id="PTHR12789:SF0">
    <property type="entry name" value="DENSITY-REGULATED PROTEIN"/>
    <property type="match status" value="1"/>
</dbReference>
<dbReference type="InterPro" id="IPR050318">
    <property type="entry name" value="DENR/SUI1_TIF"/>
</dbReference>
<evidence type="ECO:0000256" key="1">
    <source>
        <dbReference type="ARBA" id="ARBA00007514"/>
    </source>
</evidence>
<sequence>MGKSKSNTEGVTAEEGEPLVPVTVEYCPNCSMPFDFCDFGDKWDTGVCYEESSRRYPEIFGTVEALAEQMAKATVSQPRKKKPEVRQEVTLQRSSRSKRKVVTTVTGLHLFGVKLEAAAKLFAKHFASGAGVVKGVPGQMDKIDCQGDVEDQLVELIMTQYPEITEDKIVRLPSKVK</sequence>
<dbReference type="GO" id="GO:0003743">
    <property type="term" value="F:translation initiation factor activity"/>
    <property type="evidence" value="ECO:0007669"/>
    <property type="project" value="UniProtKB-KW"/>
</dbReference>
<dbReference type="Pfam" id="PF01253">
    <property type="entry name" value="SUI1"/>
    <property type="match status" value="1"/>
</dbReference>
<dbReference type="Gene3D" id="3.30.780.10">
    <property type="entry name" value="SUI1-like domain"/>
    <property type="match status" value="1"/>
</dbReference>
<dbReference type="InterPro" id="IPR036877">
    <property type="entry name" value="SUI1_dom_sf"/>
</dbReference>
<evidence type="ECO:0000259" key="2">
    <source>
        <dbReference type="PROSITE" id="PS50296"/>
    </source>
</evidence>
<accession>A0AAD9G7P3</accession>
<keyword evidence="3" id="KW-0648">Protein biosynthesis</keyword>
<dbReference type="PANTHER" id="PTHR12789">
    <property type="entry name" value="DENSITY-REGULATED PROTEIN HOMOLOG"/>
    <property type="match status" value="1"/>
</dbReference>
<dbReference type="InterPro" id="IPR046447">
    <property type="entry name" value="DENR_C"/>
</dbReference>
<organism evidence="3 4">
    <name type="scientific">Babesia divergens</name>
    <dbReference type="NCBI Taxonomy" id="32595"/>
    <lineage>
        <taxon>Eukaryota</taxon>
        <taxon>Sar</taxon>
        <taxon>Alveolata</taxon>
        <taxon>Apicomplexa</taxon>
        <taxon>Aconoidasida</taxon>
        <taxon>Piroplasmida</taxon>
        <taxon>Babesiidae</taxon>
        <taxon>Babesia</taxon>
    </lineage>
</organism>
<dbReference type="InterPro" id="IPR001950">
    <property type="entry name" value="SUI1"/>
</dbReference>
<gene>
    <name evidence="3" type="ORF">X943_003232</name>
</gene>
<evidence type="ECO:0000313" key="4">
    <source>
        <dbReference type="Proteomes" id="UP001195914"/>
    </source>
</evidence>
<dbReference type="GO" id="GO:0001731">
    <property type="term" value="P:formation of translation preinitiation complex"/>
    <property type="evidence" value="ECO:0007669"/>
    <property type="project" value="TreeGrafter"/>
</dbReference>
<reference evidence="3" key="2">
    <citation type="submission" date="2021-05" db="EMBL/GenBank/DDBJ databases">
        <authorList>
            <person name="Pain A."/>
        </authorList>
    </citation>
    <scope>NUCLEOTIDE SEQUENCE</scope>
    <source>
        <strain evidence="3">1802A</strain>
    </source>
</reference>
<dbReference type="CDD" id="cd11607">
    <property type="entry name" value="DENR_C"/>
    <property type="match status" value="1"/>
</dbReference>
<proteinExistence type="inferred from homology"/>
<dbReference type="SUPFAM" id="SSF55159">
    <property type="entry name" value="eIF1-like"/>
    <property type="match status" value="1"/>
</dbReference>